<dbReference type="InterPro" id="IPR003644">
    <property type="entry name" value="Calx_beta"/>
</dbReference>
<proteinExistence type="predicted"/>
<organism evidence="7 8">
    <name type="scientific">Hydrocarboniphaga daqingensis</name>
    <dbReference type="NCBI Taxonomy" id="490188"/>
    <lineage>
        <taxon>Bacteria</taxon>
        <taxon>Pseudomonadati</taxon>
        <taxon>Pseudomonadota</taxon>
        <taxon>Gammaproteobacteria</taxon>
        <taxon>Nevskiales</taxon>
        <taxon>Nevskiaceae</taxon>
        <taxon>Hydrocarboniphaga</taxon>
    </lineage>
</organism>
<evidence type="ECO:0000259" key="6">
    <source>
        <dbReference type="SMART" id="SM00237"/>
    </source>
</evidence>
<dbReference type="InterPro" id="IPR011044">
    <property type="entry name" value="Quino_amine_DH_bsu"/>
</dbReference>
<dbReference type="PANTHER" id="PTHR11878">
    <property type="entry name" value="SODIUM/CALCIUM EXCHANGER"/>
    <property type="match status" value="1"/>
</dbReference>
<dbReference type="EMBL" id="FQWZ01000001">
    <property type="protein sequence ID" value="SHG48990.1"/>
    <property type="molecule type" value="Genomic_DNA"/>
</dbReference>
<evidence type="ECO:0000256" key="2">
    <source>
        <dbReference type="ARBA" id="ARBA00022737"/>
    </source>
</evidence>
<evidence type="ECO:0000256" key="3">
    <source>
        <dbReference type="ARBA" id="ARBA00022837"/>
    </source>
</evidence>
<reference evidence="7 8" key="1">
    <citation type="submission" date="2016-11" db="EMBL/GenBank/DDBJ databases">
        <authorList>
            <person name="Jaros S."/>
            <person name="Januszkiewicz K."/>
            <person name="Wedrychowicz H."/>
        </authorList>
    </citation>
    <scope>NUCLEOTIDE SEQUENCE [LARGE SCALE GENOMIC DNA]</scope>
    <source>
        <strain evidence="7 8">CGMCC 1.7049</strain>
    </source>
</reference>
<accession>A0A1M5K8S5</accession>
<dbReference type="Pfam" id="PF14339">
    <property type="entry name" value="DUF4394"/>
    <property type="match status" value="4"/>
</dbReference>
<dbReference type="InterPro" id="IPR025507">
    <property type="entry name" value="DUF4394"/>
</dbReference>
<dbReference type="SUPFAM" id="SSF69322">
    <property type="entry name" value="Tricorn protease domain 2"/>
    <property type="match status" value="1"/>
</dbReference>
<dbReference type="InterPro" id="IPR038081">
    <property type="entry name" value="CalX-like_sf"/>
</dbReference>
<evidence type="ECO:0000256" key="4">
    <source>
        <dbReference type="ARBA" id="ARBA00023065"/>
    </source>
</evidence>
<evidence type="ECO:0000313" key="7">
    <source>
        <dbReference type="EMBL" id="SHG48990.1"/>
    </source>
</evidence>
<dbReference type="InterPro" id="IPR051171">
    <property type="entry name" value="CaCA"/>
</dbReference>
<dbReference type="PANTHER" id="PTHR11878:SF65">
    <property type="entry name" value="NA_CA-EXCHANGE PROTEIN, ISOFORM G"/>
    <property type="match status" value="1"/>
</dbReference>
<keyword evidence="3" id="KW-0106">Calcium</keyword>
<dbReference type="GO" id="GO:0016020">
    <property type="term" value="C:membrane"/>
    <property type="evidence" value="ECO:0007669"/>
    <property type="project" value="InterPro"/>
</dbReference>
<keyword evidence="4" id="KW-0406">Ion transport</keyword>
<keyword evidence="4" id="KW-0813">Transport</keyword>
<sequence>MQKKKFGGRLTPLAAVAPAFLLVSACSGDGPQAGELSLSQASYTVDESAGTITISVLRTGKNLTEAGVDYTVTAGTAGASDFTAVSGTLNWAVGDNAFKSFTVPIAEDVAIEGNETFTVTLGNVRLADLKAPSTAQVTIVENDRLGDSFATSGNTLFTFDRAAPGSVLSQATLGVPAGETVLGVDVRPATNELYALTDAGKLYVIDPATGAATLKSTLVADPTDNTSPFSGVGSGTFGVDFNPVPDRLRVVSDAGLNLRINVDSGVTITDGAINGAATGYGAAAYTNNFAAACRTALYTIDPVTDRLLLQNPPNDGTAVVVGSLGVDVGAVNGFDIITSSSGGNTALAALTVNGTPRLYSINLSSGAATALAAFSSTSVISGLSFPVTSDARSQAAGDTIGLTETGKLVTFNRAAPAKLCTSAALSGLGSGENVVGIDTRPADGQLYALTSASKLYTVDKTTAAATLKSTLSTALAGSAFGMDFNPVPDRLRVVSDTGQNLRINVDTGATTVDGGLTVGGSTRGVSATAYTNSLKGGNAATLSTTIFYLDTANDRLLTAADPNAGAMSEIGALGVDISEVNGFDINGSDNTALIAVNAAGTQTTTLHTLNLSTGAASASLGTVGGGERLVGLTPFAAPASATVFGLNTAGELVSFVPSAPATVTTIGPVSGLQGGETVLGIDFRPSTGKLYALTSAGRLYTVDPATAVATPASTLAADASDMSSPFTGIGSDTAYGLDFNPTGPVALRVVSNSGQNLRIGNPDAGNTFTDAPLAYGPFAVTAAAYTNSFAGTATTQLFVIDTTSDRVFLQSPPNDGVLKDRGLLGVDADAVNGFDIVGASDAYAVLTVGGMAGLYKVDVASAFSTARATRIGGIGATGSIKGLAIPTTMTAPATPTLFALIGTSGADVLASFPADAPGSVSTIGNVTGLGMGEQLVGIDFRPATGVLYGLTQNGKLYTIDTTTAIALPASTLTADAGDLTAPFTALAGTSFGVDFNPVPDRLRVVSSAGENLRINVSSGATITDTALTRPPQIAAAAYTNSFAGSTATQLYVFDANSAGLSLQAPPNDGVLTSVNPVGLNLTDLTAVSFDIAGGGNGFALAALQADGATQSSLYRINLATGQATLAGAIGGAGASPLRSLAIQVK</sequence>
<protein>
    <submittedName>
        <fullName evidence="7">Calx-beta domain-containing protein</fullName>
    </submittedName>
</protein>
<gene>
    <name evidence="7" type="ORF">SAMN04488068_0412</name>
</gene>
<feature type="chain" id="PRO_5013291004" evidence="5">
    <location>
        <begin position="26"/>
        <end position="1145"/>
    </location>
</feature>
<dbReference type="GO" id="GO:0030001">
    <property type="term" value="P:metal ion transport"/>
    <property type="evidence" value="ECO:0007669"/>
    <property type="project" value="TreeGrafter"/>
</dbReference>
<keyword evidence="8" id="KW-1185">Reference proteome</keyword>
<dbReference type="SMART" id="SM00237">
    <property type="entry name" value="Calx_beta"/>
    <property type="match status" value="1"/>
</dbReference>
<dbReference type="PROSITE" id="PS51257">
    <property type="entry name" value="PROKAR_LIPOPROTEIN"/>
    <property type="match status" value="1"/>
</dbReference>
<evidence type="ECO:0000256" key="5">
    <source>
        <dbReference type="SAM" id="SignalP"/>
    </source>
</evidence>
<dbReference type="RefSeq" id="WP_072893240.1">
    <property type="nucleotide sequence ID" value="NZ_FQWZ01000001.1"/>
</dbReference>
<dbReference type="Pfam" id="PF03160">
    <property type="entry name" value="Calx-beta"/>
    <property type="match status" value="1"/>
</dbReference>
<dbReference type="SUPFAM" id="SSF141072">
    <property type="entry name" value="CalX-like"/>
    <property type="match status" value="1"/>
</dbReference>
<dbReference type="OrthoDB" id="531718at2"/>
<keyword evidence="2" id="KW-0677">Repeat</keyword>
<dbReference type="GO" id="GO:0007154">
    <property type="term" value="P:cell communication"/>
    <property type="evidence" value="ECO:0007669"/>
    <property type="project" value="InterPro"/>
</dbReference>
<dbReference type="SUPFAM" id="SSF50969">
    <property type="entry name" value="YVTN repeat-like/Quinoprotein amine dehydrogenase"/>
    <property type="match status" value="1"/>
</dbReference>
<keyword evidence="1 5" id="KW-0732">Signal</keyword>
<dbReference type="STRING" id="490188.SAMN04488068_0412"/>
<evidence type="ECO:0000313" key="8">
    <source>
        <dbReference type="Proteomes" id="UP000199758"/>
    </source>
</evidence>
<feature type="signal peptide" evidence="5">
    <location>
        <begin position="1"/>
        <end position="25"/>
    </location>
</feature>
<evidence type="ECO:0000256" key="1">
    <source>
        <dbReference type="ARBA" id="ARBA00022729"/>
    </source>
</evidence>
<dbReference type="Proteomes" id="UP000199758">
    <property type="component" value="Unassembled WGS sequence"/>
</dbReference>
<dbReference type="AlphaFoldDB" id="A0A1M5K8S5"/>
<dbReference type="Gene3D" id="2.60.40.2030">
    <property type="match status" value="1"/>
</dbReference>
<name>A0A1M5K8S5_9GAMM</name>
<feature type="domain" description="Calx-beta" evidence="6">
    <location>
        <begin position="23"/>
        <end position="122"/>
    </location>
</feature>